<feature type="domain" description="Tyr recombinase" evidence="6">
    <location>
        <begin position="202"/>
        <end position="380"/>
    </location>
</feature>
<dbReference type="OrthoDB" id="9795573at2"/>
<dbReference type="GO" id="GO:0015074">
    <property type="term" value="P:DNA integration"/>
    <property type="evidence" value="ECO:0007669"/>
    <property type="project" value="UniProtKB-KW"/>
</dbReference>
<evidence type="ECO:0000259" key="7">
    <source>
        <dbReference type="PROSITE" id="PS51900"/>
    </source>
</evidence>
<dbReference type="GO" id="GO:0006310">
    <property type="term" value="P:DNA recombination"/>
    <property type="evidence" value="ECO:0007669"/>
    <property type="project" value="UniProtKB-KW"/>
</dbReference>
<dbReference type="HOGENOM" id="CLU_027562_0_0_6"/>
<dbReference type="Pfam" id="PF22022">
    <property type="entry name" value="Phage_int_M"/>
    <property type="match status" value="1"/>
</dbReference>
<evidence type="ECO:0000256" key="4">
    <source>
        <dbReference type="ARBA" id="ARBA00023172"/>
    </source>
</evidence>
<dbReference type="Gene3D" id="1.10.150.130">
    <property type="match status" value="1"/>
</dbReference>
<feature type="domain" description="Core-binding (CB)" evidence="7">
    <location>
        <begin position="98"/>
        <end position="179"/>
    </location>
</feature>
<accession>K8W500</accession>
<dbReference type="InterPro" id="IPR050808">
    <property type="entry name" value="Phage_Integrase"/>
</dbReference>
<dbReference type="InterPro" id="IPR011010">
    <property type="entry name" value="DNA_brk_join_enz"/>
</dbReference>
<dbReference type="PATRIC" id="fig|1141660.3.peg.2370"/>
<dbReference type="Pfam" id="PF13356">
    <property type="entry name" value="Arm-DNA-bind_3"/>
    <property type="match status" value="1"/>
</dbReference>
<proteinExistence type="inferred from homology"/>
<evidence type="ECO:0000313" key="9">
    <source>
        <dbReference type="Proteomes" id="UP000010290"/>
    </source>
</evidence>
<dbReference type="InterPro" id="IPR053876">
    <property type="entry name" value="Phage_int_M"/>
</dbReference>
<dbReference type="Gene3D" id="1.10.443.10">
    <property type="entry name" value="Intergrase catalytic core"/>
    <property type="match status" value="1"/>
</dbReference>
<dbReference type="PANTHER" id="PTHR30629:SF2">
    <property type="entry name" value="PROPHAGE INTEGRASE INTS-RELATED"/>
    <property type="match status" value="1"/>
</dbReference>
<dbReference type="PROSITE" id="PS51900">
    <property type="entry name" value="CB"/>
    <property type="match status" value="1"/>
</dbReference>
<dbReference type="PROSITE" id="PS51898">
    <property type="entry name" value="TYR_RECOMBINASE"/>
    <property type="match status" value="1"/>
</dbReference>
<dbReference type="InterPro" id="IPR002104">
    <property type="entry name" value="Integrase_catalytic"/>
</dbReference>
<dbReference type="PANTHER" id="PTHR30629">
    <property type="entry name" value="PROPHAGE INTEGRASE"/>
    <property type="match status" value="1"/>
</dbReference>
<reference evidence="8 9" key="1">
    <citation type="journal article" date="2012" name="BMC Genomics">
        <title>Comparative genomics of bacteria in the genus Providencia isolated from wild Drosophila melanogaster.</title>
        <authorList>
            <person name="Galac M.R."/>
            <person name="Lazzaro B.P."/>
        </authorList>
    </citation>
    <scope>NUCLEOTIDE SEQUENCE [LARGE SCALE GENOMIC DNA]</scope>
    <source>
        <strain evidence="8 9">DSM 19967</strain>
    </source>
</reference>
<keyword evidence="9" id="KW-1185">Reference proteome</keyword>
<sequence>MLLTDIQIRKAKPKDKAYTLNDGKGLSLLIEPNGSKGWRFRYRFAGKPKMISLGVYDQVSLADARRKRDEAKKQLSENINPSDARKSEKITLKYATENTFHAVAMEWHASKCTTWTEGYANEILRCFENDVFPYIGSRPIDQIAPLELLAVLQKIEKRGALEQASKIRRRCGEVFRYAVITGRVKYNPAPDLAGAMNKPETKHFPFLRENEIPDFVKALNNYQGSKVTKYATQLLMLTGVRTVELRFAEWSEFDFENALWEIPKERMKKRRPHLVPLSPQVLEILGKLQVITGNYPILFPGRNDARKPISEASINKVIAKIGYKGRLTGHGFRHMMSTILHEKGFDSAWIELQLAHVDKNSIRGIYNHALYLEGRINMMNIYSLLILINQNGQSQF</sequence>
<dbReference type="Pfam" id="PF00589">
    <property type="entry name" value="Phage_integrase"/>
    <property type="match status" value="1"/>
</dbReference>
<evidence type="ECO:0000313" key="8">
    <source>
        <dbReference type="EMBL" id="EKT55678.1"/>
    </source>
</evidence>
<name>K8W500_9GAMM</name>
<organism evidence="8 9">
    <name type="scientific">Providencia sneebia DSM 19967</name>
    <dbReference type="NCBI Taxonomy" id="1141660"/>
    <lineage>
        <taxon>Bacteria</taxon>
        <taxon>Pseudomonadati</taxon>
        <taxon>Pseudomonadota</taxon>
        <taxon>Gammaproteobacteria</taxon>
        <taxon>Enterobacterales</taxon>
        <taxon>Morganellaceae</taxon>
        <taxon>Providencia</taxon>
    </lineage>
</organism>
<dbReference type="CDD" id="cd00801">
    <property type="entry name" value="INT_P4_C"/>
    <property type="match status" value="1"/>
</dbReference>
<dbReference type="InterPro" id="IPR038488">
    <property type="entry name" value="Integrase_DNA-bd_sf"/>
</dbReference>
<dbReference type="InterPro" id="IPR044068">
    <property type="entry name" value="CB"/>
</dbReference>
<comment type="caution">
    <text evidence="8">The sequence shown here is derived from an EMBL/GenBank/DDBJ whole genome shotgun (WGS) entry which is preliminary data.</text>
</comment>
<dbReference type="RefSeq" id="WP_008916148.1">
    <property type="nucleotide sequence ID" value="NZ_CM001773.1"/>
</dbReference>
<evidence type="ECO:0000256" key="3">
    <source>
        <dbReference type="ARBA" id="ARBA00023125"/>
    </source>
</evidence>
<evidence type="ECO:0000256" key="5">
    <source>
        <dbReference type="PROSITE-ProRule" id="PRU01248"/>
    </source>
</evidence>
<keyword evidence="4" id="KW-0233">DNA recombination</keyword>
<keyword evidence="2" id="KW-0229">DNA integration</keyword>
<dbReference type="SUPFAM" id="SSF56349">
    <property type="entry name" value="DNA breaking-rejoining enzymes"/>
    <property type="match status" value="1"/>
</dbReference>
<dbReference type="EMBL" id="AKKN01000010">
    <property type="protein sequence ID" value="EKT55678.1"/>
    <property type="molecule type" value="Genomic_DNA"/>
</dbReference>
<dbReference type="Proteomes" id="UP000010290">
    <property type="component" value="Chromosome"/>
</dbReference>
<evidence type="ECO:0000259" key="6">
    <source>
        <dbReference type="PROSITE" id="PS51898"/>
    </source>
</evidence>
<keyword evidence="3 5" id="KW-0238">DNA-binding</keyword>
<dbReference type="GO" id="GO:0003677">
    <property type="term" value="F:DNA binding"/>
    <property type="evidence" value="ECO:0007669"/>
    <property type="project" value="UniProtKB-UniRule"/>
</dbReference>
<dbReference type="InterPro" id="IPR013762">
    <property type="entry name" value="Integrase-like_cat_sf"/>
</dbReference>
<evidence type="ECO:0000256" key="2">
    <source>
        <dbReference type="ARBA" id="ARBA00022908"/>
    </source>
</evidence>
<dbReference type="InterPro" id="IPR025166">
    <property type="entry name" value="Integrase_DNA_bind_dom"/>
</dbReference>
<gene>
    <name evidence="8" type="ORF">OO7_11889</name>
</gene>
<evidence type="ECO:0000256" key="1">
    <source>
        <dbReference type="ARBA" id="ARBA00008857"/>
    </source>
</evidence>
<dbReference type="InterPro" id="IPR010998">
    <property type="entry name" value="Integrase_recombinase_N"/>
</dbReference>
<comment type="similarity">
    <text evidence="1">Belongs to the 'phage' integrase family.</text>
</comment>
<dbReference type="Gene3D" id="3.30.160.390">
    <property type="entry name" value="Integrase, DNA-binding domain"/>
    <property type="match status" value="1"/>
</dbReference>
<protein>
    <submittedName>
        <fullName evidence="8">Integrase</fullName>
    </submittedName>
</protein>
<dbReference type="AlphaFoldDB" id="K8W500"/>